<gene>
    <name evidence="3" type="ORF">OH143_00970</name>
</gene>
<dbReference type="GeneID" id="76729420"/>
<dbReference type="Pfam" id="PF08447">
    <property type="entry name" value="PAS_3"/>
    <property type="match status" value="1"/>
</dbReference>
<dbReference type="PANTHER" id="PTHR44757:SF2">
    <property type="entry name" value="BIOFILM ARCHITECTURE MAINTENANCE PROTEIN MBAA"/>
    <property type="match status" value="1"/>
</dbReference>
<accession>A0AAX3E990</accession>
<dbReference type="EMBL" id="CP109831">
    <property type="protein sequence ID" value="UYU18690.1"/>
    <property type="molecule type" value="Genomic_DNA"/>
</dbReference>
<keyword evidence="4" id="KW-1185">Reference proteome</keyword>
<dbReference type="Proteomes" id="UP001156196">
    <property type="component" value="Chromosome"/>
</dbReference>
<dbReference type="NCBIfam" id="TIGR00229">
    <property type="entry name" value="sensory_box"/>
    <property type="match status" value="2"/>
</dbReference>
<dbReference type="Pfam" id="PF00989">
    <property type="entry name" value="PAS"/>
    <property type="match status" value="1"/>
</dbReference>
<evidence type="ECO:0000313" key="4">
    <source>
        <dbReference type="Proteomes" id="UP001156196"/>
    </source>
</evidence>
<evidence type="ECO:0000259" key="1">
    <source>
        <dbReference type="PROSITE" id="PS50112"/>
    </source>
</evidence>
<dbReference type="RefSeq" id="WP_048063781.1">
    <property type="nucleotide sequence ID" value="NZ_CP109831.1"/>
</dbReference>
<dbReference type="SMART" id="SM00086">
    <property type="entry name" value="PAC"/>
    <property type="match status" value="3"/>
</dbReference>
<evidence type="ECO:0000259" key="2">
    <source>
        <dbReference type="PROSITE" id="PS50113"/>
    </source>
</evidence>
<feature type="domain" description="PAS" evidence="1">
    <location>
        <begin position="626"/>
        <end position="697"/>
    </location>
</feature>
<sequence length="950" mass="106470">MPPPDFTATAPDKQDLPADEAVPCRIWISGPDGVAPALRETTREERCDPVWAGNLHPGDAETMLAQWERRNDTGLPWRCNYRIRGADGRYRTIASRGIPVRDAAGRIVLWAGVDLDVTGRDESCWQTRELCTLSAVARAIEGGADTGEIFRETAALLARGFRHPGAVSVRIEPGTAVSRPGRIVAGIDTGERSAGQLVVEYGRVPEGGDDPFLPQEHALVRAVAMMLGAAVAPAPAGAASSGHQYRLLFDQMPDAALLLEILRDASGGPAGFRVVWVNRKTAESLGRQQEEVVGEDLVTVVPSITSAALDLFYRAAATGEAVHREVSSPATGTCYELKAYRPQYDRLVVIAEDVTERRRAEEMLREQQIALDNRVRELATLYAVSGVVERPGTSVEEVLRNVAVILPAGWRHPEDAAARIVVDGREYQSAGFVETPWRQESPIVVQGRIVGRVEICYRRPRPEDDGVPFPIGERRLIDAVAGRLGRVIERMRANKALGRSEKKYRLLFERMLESYTLYEVVRDDAGNPVDYRISELNEKAAEVFGRSREELIGQRLFDIFPTIAKGACALYGAVAETGHPVQRRLQEPRTGRWYDLQIYRPQVGMLAVTGQDITEQKRAELALRESEERFRGIFEQAGTGIALIDSDGRIMEVNPALVRMFGYEEDELYGMRSYDLIYPPDREGADSLHRQTALGKGIRREKRYLTKDGRIIWGRLTTSLLHDTGEGGLVIAMLEDITDWREMQNALAENEERFRQIAQRSFDMIYTCYHDRGITYISPAVTRILGYTPDEFIGRGCHDYVVPSSLPVWEEGRKKIARGEPVEGLEIEFRRKDGSVAFLELNESPIVEDGRVVGVQIVGRDVSDRVRYEDMRLQAFYPIEQNIEQFAVLADHIRLPLQVILGMADLADEETMSAKIREQVERINAIVKQLDEGWVESRDIREFLRRNELV</sequence>
<dbReference type="CDD" id="cd00082">
    <property type="entry name" value="HisKA"/>
    <property type="match status" value="1"/>
</dbReference>
<dbReference type="InterPro" id="IPR000700">
    <property type="entry name" value="PAS-assoc_C"/>
</dbReference>
<dbReference type="InterPro" id="IPR000014">
    <property type="entry name" value="PAS"/>
</dbReference>
<dbReference type="GO" id="GO:0006355">
    <property type="term" value="P:regulation of DNA-templated transcription"/>
    <property type="evidence" value="ECO:0007669"/>
    <property type="project" value="InterPro"/>
</dbReference>
<dbReference type="PROSITE" id="PS50113">
    <property type="entry name" value="PAC"/>
    <property type="match status" value="3"/>
</dbReference>
<dbReference type="CDD" id="cd00130">
    <property type="entry name" value="PAS"/>
    <property type="match status" value="4"/>
</dbReference>
<proteinExistence type="predicted"/>
<dbReference type="Gene3D" id="3.30.450.20">
    <property type="entry name" value="PAS domain"/>
    <property type="match status" value="5"/>
</dbReference>
<protein>
    <submittedName>
        <fullName evidence="3">PAS domain S-box protein</fullName>
    </submittedName>
</protein>
<feature type="domain" description="PAC" evidence="2">
    <location>
        <begin position="823"/>
        <end position="874"/>
    </location>
</feature>
<dbReference type="SMART" id="SM00388">
    <property type="entry name" value="HisKA"/>
    <property type="match status" value="1"/>
</dbReference>
<dbReference type="InterPro" id="IPR003661">
    <property type="entry name" value="HisK_dim/P_dom"/>
</dbReference>
<dbReference type="SUPFAM" id="SSF55785">
    <property type="entry name" value="PYP-like sensor domain (PAS domain)"/>
    <property type="match status" value="5"/>
</dbReference>
<dbReference type="Pfam" id="PF08448">
    <property type="entry name" value="PAS_4"/>
    <property type="match status" value="2"/>
</dbReference>
<dbReference type="SMART" id="SM00091">
    <property type="entry name" value="PAS"/>
    <property type="match status" value="4"/>
</dbReference>
<evidence type="ECO:0000313" key="3">
    <source>
        <dbReference type="EMBL" id="UYU18690.1"/>
    </source>
</evidence>
<dbReference type="PROSITE" id="PS50112">
    <property type="entry name" value="PAS"/>
    <property type="match status" value="4"/>
</dbReference>
<feature type="domain" description="PAS" evidence="1">
    <location>
        <begin position="264"/>
        <end position="298"/>
    </location>
</feature>
<dbReference type="InterPro" id="IPR013656">
    <property type="entry name" value="PAS_4"/>
</dbReference>
<dbReference type="PANTHER" id="PTHR44757">
    <property type="entry name" value="DIGUANYLATE CYCLASE DGCP"/>
    <property type="match status" value="1"/>
</dbReference>
<dbReference type="InterPro" id="IPR052155">
    <property type="entry name" value="Biofilm_reg_signaling"/>
</dbReference>
<dbReference type="GO" id="GO:0000155">
    <property type="term" value="F:phosphorelay sensor kinase activity"/>
    <property type="evidence" value="ECO:0007669"/>
    <property type="project" value="InterPro"/>
</dbReference>
<feature type="domain" description="PAC" evidence="2">
    <location>
        <begin position="698"/>
        <end position="749"/>
    </location>
</feature>
<feature type="domain" description="PAS" evidence="1">
    <location>
        <begin position="750"/>
        <end position="820"/>
    </location>
</feature>
<name>A0AAX3E990_9EURY</name>
<feature type="domain" description="PAC" evidence="2">
    <location>
        <begin position="77"/>
        <end position="129"/>
    </location>
</feature>
<dbReference type="GeneID" id="4847286"/>
<dbReference type="InterPro" id="IPR001610">
    <property type="entry name" value="PAC"/>
</dbReference>
<dbReference type="InterPro" id="IPR013767">
    <property type="entry name" value="PAS_fold"/>
</dbReference>
<feature type="domain" description="PAS" evidence="1">
    <location>
        <begin position="504"/>
        <end position="560"/>
    </location>
</feature>
<dbReference type="Pfam" id="PF13426">
    <property type="entry name" value="PAS_9"/>
    <property type="match status" value="1"/>
</dbReference>
<organism evidence="3 4">
    <name type="scientific">Methanoculleus submarinus</name>
    <dbReference type="NCBI Taxonomy" id="204050"/>
    <lineage>
        <taxon>Archaea</taxon>
        <taxon>Methanobacteriati</taxon>
        <taxon>Methanobacteriota</taxon>
        <taxon>Stenosarchaea group</taxon>
        <taxon>Methanomicrobia</taxon>
        <taxon>Methanomicrobiales</taxon>
        <taxon>Methanomicrobiaceae</taxon>
        <taxon>Methanoculleus</taxon>
    </lineage>
</organism>
<dbReference type="InterPro" id="IPR035965">
    <property type="entry name" value="PAS-like_dom_sf"/>
</dbReference>
<dbReference type="KEGG" id="msum:OH143_00970"/>
<reference evidence="3" key="1">
    <citation type="submission" date="2022-10" db="EMBL/GenBank/DDBJ databases">
        <title>Complete genome of Methanoculleus submarinus DSM 15122.</title>
        <authorList>
            <person name="Chen S.-C."/>
            <person name="Lai S.-J."/>
            <person name="You Y.-T."/>
        </authorList>
    </citation>
    <scope>NUCLEOTIDE SEQUENCE</scope>
    <source>
        <strain evidence="3">DSM 15122</strain>
    </source>
</reference>
<dbReference type="AlphaFoldDB" id="A0AAX3E990"/>
<dbReference type="InterPro" id="IPR013655">
    <property type="entry name" value="PAS_fold_3"/>
</dbReference>